<keyword evidence="4" id="KW-1185">Reference proteome</keyword>
<dbReference type="SUPFAM" id="SSF54236">
    <property type="entry name" value="Ubiquitin-like"/>
    <property type="match status" value="1"/>
</dbReference>
<evidence type="ECO:0000259" key="2">
    <source>
        <dbReference type="PROSITE" id="PS50053"/>
    </source>
</evidence>
<dbReference type="SMART" id="SM00213">
    <property type="entry name" value="UBQ"/>
    <property type="match status" value="1"/>
</dbReference>
<dbReference type="InterPro" id="IPR015496">
    <property type="entry name" value="Ubiquilin"/>
</dbReference>
<dbReference type="Proteomes" id="UP000078348">
    <property type="component" value="Unassembled WGS sequence"/>
</dbReference>
<dbReference type="InterPro" id="IPR000626">
    <property type="entry name" value="Ubiquitin-like_dom"/>
</dbReference>
<dbReference type="Gene3D" id="3.10.20.90">
    <property type="entry name" value="Phosphatidylinositol 3-kinase Catalytic Subunit, Chain A, domain 1"/>
    <property type="match status" value="1"/>
</dbReference>
<evidence type="ECO:0000256" key="1">
    <source>
        <dbReference type="SAM" id="MobiDB-lite"/>
    </source>
</evidence>
<protein>
    <submittedName>
        <fullName evidence="3">Ubiquilin</fullName>
    </submittedName>
</protein>
<reference evidence="3 4" key="1">
    <citation type="submission" date="2016-05" db="EMBL/GenBank/DDBJ databases">
        <title>Nuclear genome of Blastocystis sp. subtype 1 NandII.</title>
        <authorList>
            <person name="Gentekaki E."/>
            <person name="Curtis B."/>
            <person name="Stairs C."/>
            <person name="Eme L."/>
            <person name="Herman E."/>
            <person name="Klimes V."/>
            <person name="Arias M.C."/>
            <person name="Elias M."/>
            <person name="Hilliou F."/>
            <person name="Klute M."/>
            <person name="Malik S.-B."/>
            <person name="Pightling A."/>
            <person name="Rachubinski R."/>
            <person name="Salas D."/>
            <person name="Schlacht A."/>
            <person name="Suga H."/>
            <person name="Archibald J."/>
            <person name="Ball S.G."/>
            <person name="Clark G."/>
            <person name="Dacks J."/>
            <person name="Van Der Giezen M."/>
            <person name="Tsaousis A."/>
            <person name="Roger A."/>
        </authorList>
    </citation>
    <scope>NUCLEOTIDE SEQUENCE [LARGE SCALE GENOMIC DNA]</scope>
    <source>
        <strain evidence="4">ATCC 50177 / NandII</strain>
    </source>
</reference>
<dbReference type="GO" id="GO:0031593">
    <property type="term" value="F:polyubiquitin modification-dependent protein binding"/>
    <property type="evidence" value="ECO:0007669"/>
    <property type="project" value="TreeGrafter"/>
</dbReference>
<sequence length="370" mass="41254">MRLCFSCSYEEKEEITPEDSVENLKSTIAKKKGIDTRYVHLIHKGRVLHNGKRLADYGVASDSLIHVVTSKPKASSGFVPSPRKEEDGVSVESPICQDAQKKVAENGVQEGDDYGETMIASIITHVFGDIVDYAKENGSIVVNTKSITDFLTSEPGIVKTALQTPLLQDLLSDTTCVRQLLLSNSTISQLIVNNPGLKDFIDRDDKLRELTEAISDTTNFCDFKHLQQIIIQKVEHAIGNQLRFGDSTSQTPSTPTSPNPSPCTINEPPPQKEDLPSPITAPNLWNGTSEENRDRRDDHIALLCQLIAHRPDVVRAFMKRTPIYKRIAKSRPELLDDLLKPERIRLMGKPEVIRALIKVDKALQKAIRKS</sequence>
<accession>A0A196S7E5</accession>
<dbReference type="PROSITE" id="PS50053">
    <property type="entry name" value="UBIQUITIN_2"/>
    <property type="match status" value="1"/>
</dbReference>
<dbReference type="EMBL" id="LXWW01000486">
    <property type="protein sequence ID" value="OAO12975.1"/>
    <property type="molecule type" value="Genomic_DNA"/>
</dbReference>
<dbReference type="STRING" id="478820.A0A196S7E5"/>
<name>A0A196S7E5_BLAHN</name>
<evidence type="ECO:0000313" key="3">
    <source>
        <dbReference type="EMBL" id="OAO12975.1"/>
    </source>
</evidence>
<dbReference type="InterPro" id="IPR029071">
    <property type="entry name" value="Ubiquitin-like_domsf"/>
</dbReference>
<comment type="caution">
    <text evidence="3">The sequence shown here is derived from an EMBL/GenBank/DDBJ whole genome shotgun (WGS) entry which is preliminary data.</text>
</comment>
<dbReference type="OrthoDB" id="267397at2759"/>
<dbReference type="CDD" id="cd17039">
    <property type="entry name" value="Ubl_ubiquitin_like"/>
    <property type="match status" value="1"/>
</dbReference>
<feature type="domain" description="Ubiquitin-like" evidence="2">
    <location>
        <begin position="14"/>
        <end position="74"/>
    </location>
</feature>
<organism evidence="3 4">
    <name type="scientific">Blastocystis sp. subtype 1 (strain ATCC 50177 / NandII)</name>
    <dbReference type="NCBI Taxonomy" id="478820"/>
    <lineage>
        <taxon>Eukaryota</taxon>
        <taxon>Sar</taxon>
        <taxon>Stramenopiles</taxon>
        <taxon>Bigyra</taxon>
        <taxon>Opalozoa</taxon>
        <taxon>Opalinata</taxon>
        <taxon>Blastocystidae</taxon>
        <taxon>Blastocystis</taxon>
    </lineage>
</organism>
<dbReference type="GO" id="GO:0006511">
    <property type="term" value="P:ubiquitin-dependent protein catabolic process"/>
    <property type="evidence" value="ECO:0007669"/>
    <property type="project" value="TreeGrafter"/>
</dbReference>
<dbReference type="PANTHER" id="PTHR10677:SF3">
    <property type="entry name" value="FI07626P-RELATED"/>
    <property type="match status" value="1"/>
</dbReference>
<dbReference type="Pfam" id="PF00240">
    <property type="entry name" value="ubiquitin"/>
    <property type="match status" value="1"/>
</dbReference>
<dbReference type="PANTHER" id="PTHR10677">
    <property type="entry name" value="UBIQUILIN"/>
    <property type="match status" value="1"/>
</dbReference>
<evidence type="ECO:0000313" key="4">
    <source>
        <dbReference type="Proteomes" id="UP000078348"/>
    </source>
</evidence>
<gene>
    <name evidence="3" type="ORF">AV274_5349</name>
</gene>
<proteinExistence type="predicted"/>
<dbReference type="Pfam" id="PF23195">
    <property type="entry name" value="UBQLN1"/>
    <property type="match status" value="1"/>
</dbReference>
<dbReference type="AlphaFoldDB" id="A0A196S7E5"/>
<feature type="region of interest" description="Disordered" evidence="1">
    <location>
        <begin position="243"/>
        <end position="292"/>
    </location>
</feature>
<dbReference type="GO" id="GO:0005829">
    <property type="term" value="C:cytosol"/>
    <property type="evidence" value="ECO:0007669"/>
    <property type="project" value="TreeGrafter"/>
</dbReference>